<name>A0A1I5KX21_9PSEU</name>
<dbReference type="InterPro" id="IPR001254">
    <property type="entry name" value="Trypsin_dom"/>
</dbReference>
<dbReference type="InterPro" id="IPR013207">
    <property type="entry name" value="LGFP"/>
</dbReference>
<feature type="chain" id="PRO_5039543120" evidence="1">
    <location>
        <begin position="29"/>
        <end position="545"/>
    </location>
</feature>
<dbReference type="InterPro" id="IPR043504">
    <property type="entry name" value="Peptidase_S1_PA_chymotrypsin"/>
</dbReference>
<evidence type="ECO:0000256" key="1">
    <source>
        <dbReference type="SAM" id="SignalP"/>
    </source>
</evidence>
<dbReference type="PANTHER" id="PTHR24260:SF136">
    <property type="entry name" value="GH08193P-RELATED"/>
    <property type="match status" value="1"/>
</dbReference>
<dbReference type="EMBL" id="FOWW01000001">
    <property type="protein sequence ID" value="SFO89605.1"/>
    <property type="molecule type" value="Genomic_DNA"/>
</dbReference>
<dbReference type="PANTHER" id="PTHR24260">
    <property type="match status" value="1"/>
</dbReference>
<organism evidence="3 4">
    <name type="scientific">Amycolatopsis arida</name>
    <dbReference type="NCBI Taxonomy" id="587909"/>
    <lineage>
        <taxon>Bacteria</taxon>
        <taxon>Bacillati</taxon>
        <taxon>Actinomycetota</taxon>
        <taxon>Actinomycetes</taxon>
        <taxon>Pseudonocardiales</taxon>
        <taxon>Pseudonocardiaceae</taxon>
        <taxon>Amycolatopsis</taxon>
    </lineage>
</organism>
<evidence type="ECO:0000259" key="2">
    <source>
        <dbReference type="PROSITE" id="PS50240"/>
    </source>
</evidence>
<dbReference type="SUPFAM" id="SSF50494">
    <property type="entry name" value="Trypsin-like serine proteases"/>
    <property type="match status" value="1"/>
</dbReference>
<gene>
    <name evidence="3" type="ORF">SAMN05421810_101323</name>
</gene>
<reference evidence="4" key="1">
    <citation type="submission" date="2016-10" db="EMBL/GenBank/DDBJ databases">
        <authorList>
            <person name="Varghese N."/>
            <person name="Submissions S."/>
        </authorList>
    </citation>
    <scope>NUCLEOTIDE SEQUENCE [LARGE SCALE GENOMIC DNA]</scope>
    <source>
        <strain evidence="4">CGMCC 4.5579</strain>
    </source>
</reference>
<dbReference type="STRING" id="587909.SAMN05421810_101323"/>
<sequence length="545" mass="59079">MRRRSAIISSLLVAATTAGALTAASAHAVGGGSALDEKYRFVASIQTYERECTGALIDVEWIITTSSCFATNPDQGFPIPPGKPSIYTTVTVGSPDLGASTAQKRTITTLVPREHRDLVLAKLDEPVLDVPPVSVGTTAPSPGDQVTALGFGRTATEWVPGRLHAGEFSVDTLDDTTVSLTPVASDAAICKGDAGGPAVREADGRLELVGIHSASWQGGCFGESETRSGVVETRLDDIAGWLERSPVKQRMASDPTLEDEIGTPVGPEVVDWPYRYQEFERGEQRARLYWSDDTHETKFIRGAILDTYLRLGGHRELGAPYTDEISTADGAGSYNNLELNVCRSTATQASTADSSLGCNSFSTISHSPSTGAHHLEGSFYHRWEDLGREGGLGFPVGEQKETTDSTGKWGAYVEFRKNSHGAILYVGSDTRLCAVYGGIYIRWKEYGREKGGLGVPEIDVTATPDGVGRYVHFTRNASIYWTPTTGAWEVHGAIRQKWASMGWERSYLGYPISNEQAFEAGRRSWFQGGRIDYIARTGEVIAYRN</sequence>
<dbReference type="Pfam" id="PF00089">
    <property type="entry name" value="Trypsin"/>
    <property type="match status" value="1"/>
</dbReference>
<dbReference type="InterPro" id="IPR001314">
    <property type="entry name" value="Peptidase_S1A"/>
</dbReference>
<accession>A0A1I5KX21</accession>
<evidence type="ECO:0000313" key="4">
    <source>
        <dbReference type="Proteomes" id="UP000198727"/>
    </source>
</evidence>
<keyword evidence="4" id="KW-1185">Reference proteome</keyword>
<dbReference type="Gene3D" id="2.40.10.10">
    <property type="entry name" value="Trypsin-like serine proteases"/>
    <property type="match status" value="1"/>
</dbReference>
<dbReference type="SMART" id="SM00020">
    <property type="entry name" value="Tryp_SPc"/>
    <property type="match status" value="1"/>
</dbReference>
<evidence type="ECO:0000313" key="3">
    <source>
        <dbReference type="EMBL" id="SFO89605.1"/>
    </source>
</evidence>
<dbReference type="PROSITE" id="PS50240">
    <property type="entry name" value="TRYPSIN_DOM"/>
    <property type="match status" value="1"/>
</dbReference>
<feature type="domain" description="Peptidase S1" evidence="2">
    <location>
        <begin position="28"/>
        <end position="247"/>
    </location>
</feature>
<dbReference type="GO" id="GO:0004252">
    <property type="term" value="F:serine-type endopeptidase activity"/>
    <property type="evidence" value="ECO:0007669"/>
    <property type="project" value="InterPro"/>
</dbReference>
<keyword evidence="1" id="KW-0732">Signal</keyword>
<dbReference type="AlphaFoldDB" id="A0A1I5KX21"/>
<dbReference type="Proteomes" id="UP000198727">
    <property type="component" value="Unassembled WGS sequence"/>
</dbReference>
<dbReference type="GO" id="GO:0006508">
    <property type="term" value="P:proteolysis"/>
    <property type="evidence" value="ECO:0007669"/>
    <property type="project" value="InterPro"/>
</dbReference>
<proteinExistence type="predicted"/>
<feature type="signal peptide" evidence="1">
    <location>
        <begin position="1"/>
        <end position="28"/>
    </location>
</feature>
<protein>
    <submittedName>
        <fullName evidence="3">LGFP repeat-containing protein</fullName>
    </submittedName>
</protein>
<dbReference type="Pfam" id="PF08310">
    <property type="entry name" value="LGFP"/>
    <property type="match status" value="4"/>
</dbReference>
<dbReference type="PRINTS" id="PR00722">
    <property type="entry name" value="CHYMOTRYPSIN"/>
</dbReference>
<dbReference type="InterPro" id="IPR051333">
    <property type="entry name" value="CLIP_Serine_Protease"/>
</dbReference>
<dbReference type="RefSeq" id="WP_166677871.1">
    <property type="nucleotide sequence ID" value="NZ_FOWW01000001.1"/>
</dbReference>
<dbReference type="InterPro" id="IPR009003">
    <property type="entry name" value="Peptidase_S1_PA"/>
</dbReference>